<accession>A0A9W6GQR0</accession>
<dbReference type="RefSeq" id="WP_281799722.1">
    <property type="nucleotide sequence ID" value="NZ_BSEC01000001.1"/>
</dbReference>
<dbReference type="SUPFAM" id="SSF53474">
    <property type="entry name" value="alpha/beta-Hydrolases"/>
    <property type="match status" value="1"/>
</dbReference>
<protein>
    <submittedName>
        <fullName evidence="1">Alpha/beta hydrolase</fullName>
    </submittedName>
</protein>
<proteinExistence type="predicted"/>
<gene>
    <name evidence="1" type="ORF">LMG27198_01570</name>
</gene>
<dbReference type="InterPro" id="IPR010662">
    <property type="entry name" value="RBBP9/YdeN"/>
</dbReference>
<evidence type="ECO:0000313" key="2">
    <source>
        <dbReference type="Proteomes" id="UP001144323"/>
    </source>
</evidence>
<dbReference type="Gene3D" id="3.40.50.1820">
    <property type="entry name" value="alpha/beta hydrolase"/>
    <property type="match status" value="1"/>
</dbReference>
<dbReference type="AlphaFoldDB" id="A0A9W6GQR0"/>
<dbReference type="EMBL" id="BSEC01000001">
    <property type="protein sequence ID" value="GLI91165.1"/>
    <property type="molecule type" value="Genomic_DNA"/>
</dbReference>
<keyword evidence="1" id="KW-0378">Hydrolase</keyword>
<dbReference type="InterPro" id="IPR029058">
    <property type="entry name" value="AB_hydrolase_fold"/>
</dbReference>
<keyword evidence="2" id="KW-1185">Reference proteome</keyword>
<organism evidence="1 2">
    <name type="scientific">Methylocystis echinoides</name>
    <dbReference type="NCBI Taxonomy" id="29468"/>
    <lineage>
        <taxon>Bacteria</taxon>
        <taxon>Pseudomonadati</taxon>
        <taxon>Pseudomonadota</taxon>
        <taxon>Alphaproteobacteria</taxon>
        <taxon>Hyphomicrobiales</taxon>
        <taxon>Methylocystaceae</taxon>
        <taxon>Methylocystis</taxon>
    </lineage>
</organism>
<comment type="caution">
    <text evidence="1">The sequence shown here is derived from an EMBL/GenBank/DDBJ whole genome shotgun (WGS) entry which is preliminary data.</text>
</comment>
<sequence length="198" mass="21059">MRAADADILIVPGYSGGTPAHWYSRWLTKLSTAKRVEQKDWLTPRRDDWVETIVSASTRGHRPVIFVAHSLGCIALLHAAPRLGSAVAGAFLVAPPGEAALRDLIEGRDPETPGASLSEGRHIDAAFLPIPRAPLPFPSVMVGGSDDPYAEATFTPRLAEDVGARFIDAGAAGHINPDSGHGPWPEGSLAFAHFMAKL</sequence>
<name>A0A9W6GQR0_9HYPH</name>
<dbReference type="Pfam" id="PF06821">
    <property type="entry name" value="Ser_hydrolase"/>
    <property type="match status" value="1"/>
</dbReference>
<evidence type="ECO:0000313" key="1">
    <source>
        <dbReference type="EMBL" id="GLI91165.1"/>
    </source>
</evidence>
<reference evidence="1" key="1">
    <citation type="journal article" date="2023" name="Int. J. Syst. Evol. Microbiol.">
        <title>Methylocystis iwaonis sp. nov., a type II methane-oxidizing bacterium from surface soil of a rice paddy field in Japan, and emended description of the genus Methylocystis (ex Whittenbury et al. 1970) Bowman et al. 1993.</title>
        <authorList>
            <person name="Kaise H."/>
            <person name="Sawadogo J.B."/>
            <person name="Alam M.S."/>
            <person name="Ueno C."/>
            <person name="Dianou D."/>
            <person name="Shinjo R."/>
            <person name="Asakawa S."/>
        </authorList>
    </citation>
    <scope>NUCLEOTIDE SEQUENCE</scope>
    <source>
        <strain evidence="1">LMG27198</strain>
    </source>
</reference>
<dbReference type="Proteomes" id="UP001144323">
    <property type="component" value="Unassembled WGS sequence"/>
</dbReference>
<dbReference type="GO" id="GO:0016787">
    <property type="term" value="F:hydrolase activity"/>
    <property type="evidence" value="ECO:0007669"/>
    <property type="project" value="UniProtKB-KW"/>
</dbReference>